<dbReference type="EMBL" id="AM743169">
    <property type="protein sequence ID" value="CAQ43931.1"/>
    <property type="molecule type" value="Genomic_DNA"/>
</dbReference>
<dbReference type="InterPro" id="IPR021139">
    <property type="entry name" value="NYN"/>
</dbReference>
<keyword evidence="3" id="KW-1185">Reference proteome</keyword>
<reference evidence="2 3" key="1">
    <citation type="journal article" date="2008" name="Genome Biol.">
        <title>The complete genome, comparative and functional analysis of Stenotrophomonas maltophilia reveals an organism heavily shielded by drug resistance determinants.</title>
        <authorList>
            <person name="Crossman L.C."/>
            <person name="Gould V.C."/>
            <person name="Dow J.M."/>
            <person name="Vernikos G.S."/>
            <person name="Okazaki A."/>
            <person name="Sebaihia M."/>
            <person name="Saunders D."/>
            <person name="Arrowsmith C."/>
            <person name="Carver T."/>
            <person name="Peters N."/>
            <person name="Adlem E."/>
            <person name="Kerhornou A."/>
            <person name="Lord A."/>
            <person name="Murphy L."/>
            <person name="Seeger K."/>
            <person name="Squares R."/>
            <person name="Rutter S."/>
            <person name="Quail M.A."/>
            <person name="Rajandream M.A."/>
            <person name="Harris D."/>
            <person name="Churcher C."/>
            <person name="Bentley S.D."/>
            <person name="Parkhill J."/>
            <person name="Thomson N.R."/>
            <person name="Avison M.B."/>
        </authorList>
    </citation>
    <scope>NUCLEOTIDE SEQUENCE [LARGE SCALE GENOMIC DNA]</scope>
    <source>
        <strain evidence="2 3">K279a</strain>
    </source>
</reference>
<feature type="domain" description="NYN" evidence="1">
    <location>
        <begin position="143"/>
        <end position="208"/>
    </location>
</feature>
<dbReference type="CDD" id="cd18722">
    <property type="entry name" value="PIN_NicB-like"/>
    <property type="match status" value="1"/>
</dbReference>
<name>B2FJ02_STRMK</name>
<dbReference type="Pfam" id="PF01936">
    <property type="entry name" value="NYN"/>
    <property type="match status" value="1"/>
</dbReference>
<proteinExistence type="predicted"/>
<organism evidence="2 3">
    <name type="scientific">Stenotrophomonas maltophilia (strain K279a)</name>
    <dbReference type="NCBI Taxonomy" id="522373"/>
    <lineage>
        <taxon>Bacteria</taxon>
        <taxon>Pseudomonadati</taxon>
        <taxon>Pseudomonadota</taxon>
        <taxon>Gammaproteobacteria</taxon>
        <taxon>Lysobacterales</taxon>
        <taxon>Lysobacteraceae</taxon>
        <taxon>Stenotrophomonas</taxon>
        <taxon>Stenotrophomonas maltophilia group</taxon>
    </lineage>
</organism>
<dbReference type="RefSeq" id="WP_012478865.1">
    <property type="nucleotide sequence ID" value="NC_010943.1"/>
</dbReference>
<dbReference type="AlphaFoldDB" id="B2FJ02"/>
<evidence type="ECO:0000313" key="2">
    <source>
        <dbReference type="EMBL" id="CAQ43931.1"/>
    </source>
</evidence>
<protein>
    <recommendedName>
        <fullName evidence="1">NYN domain-containing protein</fullName>
    </recommendedName>
</protein>
<dbReference type="Gene3D" id="3.40.50.1010">
    <property type="entry name" value="5'-nuclease"/>
    <property type="match status" value="1"/>
</dbReference>
<dbReference type="EnsemblBacteria" id="CAQ43931">
    <property type="protein sequence ID" value="CAQ43931"/>
    <property type="gene ID" value="Smlt0329"/>
</dbReference>
<gene>
    <name evidence="2" type="ordered locus">Smlt0329</name>
</gene>
<dbReference type="Proteomes" id="UP000008840">
    <property type="component" value="Chromosome"/>
</dbReference>
<dbReference type="GO" id="GO:0004540">
    <property type="term" value="F:RNA nuclease activity"/>
    <property type="evidence" value="ECO:0007669"/>
    <property type="project" value="InterPro"/>
</dbReference>
<evidence type="ECO:0000259" key="1">
    <source>
        <dbReference type="Pfam" id="PF01936"/>
    </source>
</evidence>
<evidence type="ECO:0000313" key="3">
    <source>
        <dbReference type="Proteomes" id="UP000008840"/>
    </source>
</evidence>
<dbReference type="eggNOG" id="COG1432">
    <property type="taxonomic scope" value="Bacteria"/>
</dbReference>
<dbReference type="HOGENOM" id="CLU_085023_0_0_6"/>
<sequence length="253" mass="27863">MPTAILIDGGYFVKRFRRIEPHNALNANRAAELAHRWALAHLKSPSGDKRDLYRIFFYDCPPLTKKMHNPISGKCIDYSQSSEAVFRTALHDKLRHMRKVALRLGHLTEFSSWTAAPETLDALLKGRKSFADLTPDDLYPNVRQKGVDMRIGIDISSLALKRQVRQIILMAGDADFVPAAKLARREGVDFVLDPMWSKTPKGLIEHVDGMRSVCPKPPARAAKAVAPNAPGVENLPVVAEVAGAGAAANQPQA</sequence>
<dbReference type="KEGG" id="sml:Smlt0329"/>
<accession>B2FJ02</accession>